<name>A0A8K0GIW8_IGNLU</name>
<keyword evidence="4" id="KW-0862">Zinc</keyword>
<dbReference type="PANTHER" id="PTHR46481">
    <property type="entry name" value="ZINC FINGER BED DOMAIN-CONTAINING PROTEIN 4"/>
    <property type="match status" value="1"/>
</dbReference>
<dbReference type="SUPFAM" id="SSF53098">
    <property type="entry name" value="Ribonuclease H-like"/>
    <property type="match status" value="1"/>
</dbReference>
<dbReference type="InterPro" id="IPR012337">
    <property type="entry name" value="RNaseH-like_sf"/>
</dbReference>
<dbReference type="EMBL" id="VTPC01001540">
    <property type="protein sequence ID" value="KAF2901604.1"/>
    <property type="molecule type" value="Genomic_DNA"/>
</dbReference>
<evidence type="ECO:0000313" key="6">
    <source>
        <dbReference type="EMBL" id="KAF2901604.1"/>
    </source>
</evidence>
<evidence type="ECO:0000256" key="4">
    <source>
        <dbReference type="ARBA" id="ARBA00022833"/>
    </source>
</evidence>
<keyword evidence="5" id="KW-0539">Nucleus</keyword>
<keyword evidence="2" id="KW-0479">Metal-binding</keyword>
<dbReference type="GO" id="GO:0005634">
    <property type="term" value="C:nucleus"/>
    <property type="evidence" value="ECO:0007669"/>
    <property type="project" value="UniProtKB-SubCell"/>
</dbReference>
<dbReference type="Proteomes" id="UP000801492">
    <property type="component" value="Unassembled WGS sequence"/>
</dbReference>
<protein>
    <submittedName>
        <fullName evidence="6">Uncharacterized protein</fullName>
    </submittedName>
</protein>
<evidence type="ECO:0000256" key="5">
    <source>
        <dbReference type="ARBA" id="ARBA00023242"/>
    </source>
</evidence>
<dbReference type="AlphaFoldDB" id="A0A8K0GIW8"/>
<dbReference type="PANTHER" id="PTHR46481:SF10">
    <property type="entry name" value="ZINC FINGER BED DOMAIN-CONTAINING PROTEIN 39"/>
    <property type="match status" value="1"/>
</dbReference>
<evidence type="ECO:0000256" key="2">
    <source>
        <dbReference type="ARBA" id="ARBA00022723"/>
    </source>
</evidence>
<sequence length="498" mass="57299">MLSEEPPSITTPKRMKITDHFPIQNNENSMEERVARMAAQDGLPLSVFVRYLRDLFKAKGHSLPRSSTSIRMMVMNYGMTLRIKVLYELSELKETDHRFLLTFDEWTSSSNRRYLNINVHTYANDRVLFWNLGLTRIFGSIPATVCVEILRKQLKELDLDLDIDIVAITTDAASVMVKTGTLIPAFQQLCYAHDWQLGILDVIYKKKNEHESIQQGQIDVPLEKSEAKTNNDGDRLNITDDDRCIVEVSSSSEIERELIYDFNDIINKVRKIVRLFKGSPTKNDMLQEYVKKEFGRKIELDRDCKTRWSSLATMIETFNKLKLCIAKTLIDLSLSRNIECRFSEHEFCALENLENILKPVKLAVEVLCRQDANLIIAEATLKFMIKKLEDNHSALASELALSLRRPKNLLRKEIKDFVIRMQFSLSNSYDNNDNEEVVQAVQVTNNNEEVSPSDLTLQQELELTISSASNVICPDPVGLKIFSPANTEIEDRLRDWKP</sequence>
<accession>A0A8K0GIW8</accession>
<keyword evidence="7" id="KW-1185">Reference proteome</keyword>
<dbReference type="GO" id="GO:0008270">
    <property type="term" value="F:zinc ion binding"/>
    <property type="evidence" value="ECO:0007669"/>
    <property type="project" value="UniProtKB-KW"/>
</dbReference>
<evidence type="ECO:0000313" key="7">
    <source>
        <dbReference type="Proteomes" id="UP000801492"/>
    </source>
</evidence>
<keyword evidence="3" id="KW-0863">Zinc-finger</keyword>
<proteinExistence type="predicted"/>
<dbReference type="InterPro" id="IPR052035">
    <property type="entry name" value="ZnF_BED_domain_contain"/>
</dbReference>
<reference evidence="6" key="1">
    <citation type="submission" date="2019-08" db="EMBL/GenBank/DDBJ databases">
        <title>The genome of the North American firefly Photinus pyralis.</title>
        <authorList>
            <consortium name="Photinus pyralis genome working group"/>
            <person name="Fallon T.R."/>
            <person name="Sander Lower S.E."/>
            <person name="Weng J.-K."/>
        </authorList>
    </citation>
    <scope>NUCLEOTIDE SEQUENCE</scope>
    <source>
        <strain evidence="6">TRF0915ILg1</strain>
        <tissue evidence="6">Whole body</tissue>
    </source>
</reference>
<evidence type="ECO:0000256" key="1">
    <source>
        <dbReference type="ARBA" id="ARBA00004123"/>
    </source>
</evidence>
<comment type="caution">
    <text evidence="6">The sequence shown here is derived from an EMBL/GenBank/DDBJ whole genome shotgun (WGS) entry which is preliminary data.</text>
</comment>
<dbReference type="OrthoDB" id="6781356at2759"/>
<organism evidence="6 7">
    <name type="scientific">Ignelater luminosus</name>
    <name type="common">Cucubano</name>
    <name type="synonym">Pyrophorus luminosus</name>
    <dbReference type="NCBI Taxonomy" id="2038154"/>
    <lineage>
        <taxon>Eukaryota</taxon>
        <taxon>Metazoa</taxon>
        <taxon>Ecdysozoa</taxon>
        <taxon>Arthropoda</taxon>
        <taxon>Hexapoda</taxon>
        <taxon>Insecta</taxon>
        <taxon>Pterygota</taxon>
        <taxon>Neoptera</taxon>
        <taxon>Endopterygota</taxon>
        <taxon>Coleoptera</taxon>
        <taxon>Polyphaga</taxon>
        <taxon>Elateriformia</taxon>
        <taxon>Elateroidea</taxon>
        <taxon>Elateridae</taxon>
        <taxon>Agrypninae</taxon>
        <taxon>Pyrophorini</taxon>
        <taxon>Ignelater</taxon>
    </lineage>
</organism>
<comment type="subcellular location">
    <subcellularLocation>
        <location evidence="1">Nucleus</location>
    </subcellularLocation>
</comment>
<gene>
    <name evidence="6" type="ORF">ILUMI_04583</name>
</gene>
<evidence type="ECO:0000256" key="3">
    <source>
        <dbReference type="ARBA" id="ARBA00022771"/>
    </source>
</evidence>